<evidence type="ECO:0000313" key="1">
    <source>
        <dbReference type="EMBL" id="KAK3272282.1"/>
    </source>
</evidence>
<dbReference type="CDD" id="cd09275">
    <property type="entry name" value="RNase_HI_RT_DIRS1"/>
    <property type="match status" value="1"/>
</dbReference>
<sequence>MGMGGFLNGNYFAVSWLELMAMPQEVFYPFRDRAFSQINYLELFSVFWALALWGEGLRGLTVVLIMDNTPTKGMLEKWKCTPDFRKLLRKIFQPCVTFDVRLIVEWVPSKVNQFADALSRKEIKFFLSYTGRGRPPPSGDKTEMT</sequence>
<dbReference type="InterPro" id="IPR012337">
    <property type="entry name" value="RNaseH-like_sf"/>
</dbReference>
<organism evidence="1 2">
    <name type="scientific">Cymbomonas tetramitiformis</name>
    <dbReference type="NCBI Taxonomy" id="36881"/>
    <lineage>
        <taxon>Eukaryota</taxon>
        <taxon>Viridiplantae</taxon>
        <taxon>Chlorophyta</taxon>
        <taxon>Pyramimonadophyceae</taxon>
        <taxon>Pyramimonadales</taxon>
        <taxon>Pyramimonadaceae</taxon>
        <taxon>Cymbomonas</taxon>
    </lineage>
</organism>
<evidence type="ECO:0000313" key="2">
    <source>
        <dbReference type="Proteomes" id="UP001190700"/>
    </source>
</evidence>
<dbReference type="PANTHER" id="PTHR33050">
    <property type="entry name" value="REVERSE TRANSCRIPTASE DOMAIN-CONTAINING PROTEIN"/>
    <property type="match status" value="1"/>
</dbReference>
<protein>
    <recommendedName>
        <fullName evidence="3">Reverse transcriptase RNase H-like domain-containing protein</fullName>
    </recommendedName>
</protein>
<evidence type="ECO:0008006" key="3">
    <source>
        <dbReference type="Google" id="ProtNLM"/>
    </source>
</evidence>
<name>A0AAE0L577_9CHLO</name>
<keyword evidence="2" id="KW-1185">Reference proteome</keyword>
<dbReference type="EMBL" id="LGRX02009059">
    <property type="protein sequence ID" value="KAK3272282.1"/>
    <property type="molecule type" value="Genomic_DNA"/>
</dbReference>
<comment type="caution">
    <text evidence="1">The sequence shown here is derived from an EMBL/GenBank/DDBJ whole genome shotgun (WGS) entry which is preliminary data.</text>
</comment>
<proteinExistence type="predicted"/>
<gene>
    <name evidence="1" type="ORF">CYMTET_19416</name>
</gene>
<dbReference type="InterPro" id="IPR052055">
    <property type="entry name" value="Hepadnavirus_pol/RT"/>
</dbReference>
<dbReference type="SUPFAM" id="SSF53098">
    <property type="entry name" value="Ribonuclease H-like"/>
    <property type="match status" value="1"/>
</dbReference>
<accession>A0AAE0L577</accession>
<dbReference type="AlphaFoldDB" id="A0AAE0L577"/>
<dbReference type="PANTHER" id="PTHR33050:SF7">
    <property type="entry name" value="RIBONUCLEASE H"/>
    <property type="match status" value="1"/>
</dbReference>
<dbReference type="Proteomes" id="UP001190700">
    <property type="component" value="Unassembled WGS sequence"/>
</dbReference>
<reference evidence="1 2" key="1">
    <citation type="journal article" date="2015" name="Genome Biol. Evol.">
        <title>Comparative Genomics of a Bacterivorous Green Alga Reveals Evolutionary Causalities and Consequences of Phago-Mixotrophic Mode of Nutrition.</title>
        <authorList>
            <person name="Burns J.A."/>
            <person name="Paasch A."/>
            <person name="Narechania A."/>
            <person name="Kim E."/>
        </authorList>
    </citation>
    <scope>NUCLEOTIDE SEQUENCE [LARGE SCALE GENOMIC DNA]</scope>
    <source>
        <strain evidence="1 2">PLY_AMNH</strain>
    </source>
</reference>